<feature type="compositionally biased region" description="Basic and acidic residues" evidence="1">
    <location>
        <begin position="69"/>
        <end position="78"/>
    </location>
</feature>
<feature type="compositionally biased region" description="Polar residues" evidence="1">
    <location>
        <begin position="1"/>
        <end position="21"/>
    </location>
</feature>
<evidence type="ECO:0000313" key="3">
    <source>
        <dbReference type="Proteomes" id="UP001304640"/>
    </source>
</evidence>
<accession>A0AAU9EED6</accession>
<evidence type="ECO:0000313" key="2">
    <source>
        <dbReference type="EMBL" id="BEQ12896.1"/>
    </source>
</evidence>
<reference evidence="2 3" key="1">
    <citation type="submission" date="2023-07" db="EMBL/GenBank/DDBJ databases">
        <title>Complete genome sequence of Pseudomonas phage Ep4.</title>
        <authorList>
            <person name="Aono M."/>
            <person name="Yagi H."/>
            <person name="Kobayashi K."/>
        </authorList>
    </citation>
    <scope>NUCLEOTIDE SEQUENCE [LARGE SCALE GENOMIC DNA]</scope>
    <source>
        <strain evidence="2 3">Ep4</strain>
    </source>
</reference>
<protein>
    <submittedName>
        <fullName evidence="2">Scaffolding protein</fullName>
    </submittedName>
</protein>
<name>A0AAU9EED6_9CAUD</name>
<feature type="region of interest" description="Disordered" evidence="1">
    <location>
        <begin position="1"/>
        <end position="31"/>
    </location>
</feature>
<dbReference type="EMBL" id="LC776701">
    <property type="protein sequence ID" value="BEQ12896.1"/>
    <property type="molecule type" value="Genomic_DNA"/>
</dbReference>
<proteinExistence type="predicted"/>
<sequence>MMENGQPTSTVNEFGSVTNKSVVDDGSLNQMGKEPTLADILAEIRGKDVDRVKPATRQVDTTPGQQAKVGEEDAKAADADPLAGSGDPVNTGNKALDVAVNSFMKSTGASDADVQRACKNAIDYNDPSLIDDAFLKERFKDRADEARTIIEAVLEQSQIERQRTIDAVYSTAGGEEAWKQSLSVYKEHAPAGLQKALKMMFDSGDAASVKEAAEMVVDFAKGSGVITKSGTRMTAGSGTHDVNGLSKAEFQTALSKLNQSSRTYHGDYARLIELRRVGTALGK</sequence>
<gene>
    <name evidence="2" type="ORF">Ep4_037</name>
</gene>
<evidence type="ECO:0000256" key="1">
    <source>
        <dbReference type="SAM" id="MobiDB-lite"/>
    </source>
</evidence>
<organism evidence="2 3">
    <name type="scientific">Pseudomonas phage Ep4</name>
    <dbReference type="NCBI Taxonomy" id="3057492"/>
    <lineage>
        <taxon>Viruses</taxon>
        <taxon>Duplodnaviria</taxon>
        <taxon>Heunggongvirae</taxon>
        <taxon>Uroviricota</taxon>
        <taxon>Caudoviricetes</taxon>
        <taxon>Autographivirales</taxon>
        <taxon>Autoscriptoviridae</taxon>
        <taxon>Corkvirinae</taxon>
        <taxon>Actinidiaevirus</taxon>
        <taxon>Actinidiaevirus Ep4</taxon>
    </lineage>
</organism>
<dbReference type="Proteomes" id="UP001304640">
    <property type="component" value="Segment"/>
</dbReference>
<feature type="region of interest" description="Disordered" evidence="1">
    <location>
        <begin position="51"/>
        <end position="90"/>
    </location>
</feature>
<keyword evidence="3" id="KW-1185">Reference proteome</keyword>